<name>A0A494XXS6_9BURK</name>
<keyword evidence="3" id="KW-1185">Reference proteome</keyword>
<proteinExistence type="predicted"/>
<evidence type="ECO:0000313" key="2">
    <source>
        <dbReference type="EMBL" id="RKP54534.1"/>
    </source>
</evidence>
<dbReference type="Proteomes" id="UP000270342">
    <property type="component" value="Unassembled WGS sequence"/>
</dbReference>
<protein>
    <submittedName>
        <fullName evidence="2">Uncharacterized protein</fullName>
    </submittedName>
</protein>
<evidence type="ECO:0000313" key="3">
    <source>
        <dbReference type="Proteomes" id="UP000270342"/>
    </source>
</evidence>
<dbReference type="AlphaFoldDB" id="A0A494XXS6"/>
<organism evidence="2 3">
    <name type="scientific">Pararobbsia silviterrae</name>
    <dbReference type="NCBI Taxonomy" id="1792498"/>
    <lineage>
        <taxon>Bacteria</taxon>
        <taxon>Pseudomonadati</taxon>
        <taxon>Pseudomonadota</taxon>
        <taxon>Betaproteobacteria</taxon>
        <taxon>Burkholderiales</taxon>
        <taxon>Burkholderiaceae</taxon>
        <taxon>Pararobbsia</taxon>
    </lineage>
</organism>
<feature type="region of interest" description="Disordered" evidence="1">
    <location>
        <begin position="59"/>
        <end position="79"/>
    </location>
</feature>
<evidence type="ECO:0000256" key="1">
    <source>
        <dbReference type="SAM" id="MobiDB-lite"/>
    </source>
</evidence>
<comment type="caution">
    <text evidence="2">The sequence shown here is derived from an EMBL/GenBank/DDBJ whole genome shotgun (WGS) entry which is preliminary data.</text>
</comment>
<dbReference type="EMBL" id="RBZU01000005">
    <property type="protein sequence ID" value="RKP54534.1"/>
    <property type="molecule type" value="Genomic_DNA"/>
</dbReference>
<feature type="region of interest" description="Disordered" evidence="1">
    <location>
        <begin position="1"/>
        <end position="20"/>
    </location>
</feature>
<reference evidence="2 3" key="1">
    <citation type="submission" date="2018-10" db="EMBL/GenBank/DDBJ databases">
        <title>Robbsia sp. DHC34, isolated from soil.</title>
        <authorList>
            <person name="Gao Z.-H."/>
            <person name="Qiu L.-H."/>
        </authorList>
    </citation>
    <scope>NUCLEOTIDE SEQUENCE [LARGE SCALE GENOMIC DNA]</scope>
    <source>
        <strain evidence="2 3">DHC34</strain>
    </source>
</reference>
<gene>
    <name evidence="2" type="ORF">D7S86_12680</name>
</gene>
<sequence length="79" mass="8950">MSLAQKRTSQTRMSQTRMSSLQVRYAMREIAARRDPMMPTLDSLLRDITIETPPLATPTARIKQSGKNDRTIFASHETG</sequence>
<accession>A0A494XXS6</accession>